<dbReference type="PANTHER" id="PTHR43132">
    <property type="entry name" value="ARSENICAL RESISTANCE OPERON REPRESSOR ARSR-RELATED"/>
    <property type="match status" value="1"/>
</dbReference>
<organism evidence="5 6">
    <name type="scientific">Marinobacterium lacunae</name>
    <dbReference type="NCBI Taxonomy" id="1232683"/>
    <lineage>
        <taxon>Bacteria</taxon>
        <taxon>Pseudomonadati</taxon>
        <taxon>Pseudomonadota</taxon>
        <taxon>Gammaproteobacteria</taxon>
        <taxon>Oceanospirillales</taxon>
        <taxon>Oceanospirillaceae</taxon>
        <taxon>Marinobacterium</taxon>
    </lineage>
</organism>
<dbReference type="PANTHER" id="PTHR43132:SF2">
    <property type="entry name" value="ARSENICAL RESISTANCE OPERON REPRESSOR ARSR-RELATED"/>
    <property type="match status" value="1"/>
</dbReference>
<feature type="domain" description="HTH arsR-type" evidence="4">
    <location>
        <begin position="22"/>
        <end position="116"/>
    </location>
</feature>
<keyword evidence="2" id="KW-0238">DNA-binding</keyword>
<sequence length="118" mass="13221">MNKAPEQSPSCAIQPENPTLELMKANASRAAKLMKALANDSRLLILCHLDGKELSVSELNRCLDLSQSALSQHLAVLRKDGLVRTRRESQTIYYSLEGDTAKRLIRTLHEMYCPETLP</sequence>
<dbReference type="GO" id="GO:0003700">
    <property type="term" value="F:DNA-binding transcription factor activity"/>
    <property type="evidence" value="ECO:0007669"/>
    <property type="project" value="InterPro"/>
</dbReference>
<evidence type="ECO:0000256" key="3">
    <source>
        <dbReference type="ARBA" id="ARBA00023163"/>
    </source>
</evidence>
<dbReference type="AlphaFoldDB" id="A0A081FW58"/>
<dbReference type="eggNOG" id="COG0640">
    <property type="taxonomic scope" value="Bacteria"/>
</dbReference>
<dbReference type="CDD" id="cd00090">
    <property type="entry name" value="HTH_ARSR"/>
    <property type="match status" value="1"/>
</dbReference>
<comment type="caution">
    <text evidence="5">The sequence shown here is derived from an EMBL/GenBank/DDBJ whole genome shotgun (WGS) entry which is preliminary data.</text>
</comment>
<keyword evidence="6" id="KW-1185">Reference proteome</keyword>
<dbReference type="NCBIfam" id="NF033788">
    <property type="entry name" value="HTH_metalloreg"/>
    <property type="match status" value="1"/>
</dbReference>
<dbReference type="InterPro" id="IPR001845">
    <property type="entry name" value="HTH_ArsR_DNA-bd_dom"/>
</dbReference>
<dbReference type="InterPro" id="IPR036388">
    <property type="entry name" value="WH-like_DNA-bd_sf"/>
</dbReference>
<dbReference type="PATRIC" id="fig|1232683.4.peg.3185"/>
<accession>A0A081FW58</accession>
<keyword evidence="1" id="KW-0805">Transcription regulation</keyword>
<evidence type="ECO:0000256" key="2">
    <source>
        <dbReference type="ARBA" id="ARBA00023125"/>
    </source>
</evidence>
<dbReference type="InterPro" id="IPR036390">
    <property type="entry name" value="WH_DNA-bd_sf"/>
</dbReference>
<dbReference type="InterPro" id="IPR051011">
    <property type="entry name" value="Metal_resp_trans_reg"/>
</dbReference>
<dbReference type="InterPro" id="IPR011991">
    <property type="entry name" value="ArsR-like_HTH"/>
</dbReference>
<dbReference type="Proteomes" id="UP000028252">
    <property type="component" value="Unassembled WGS sequence"/>
</dbReference>
<protein>
    <submittedName>
        <fullName evidence="5">Transcriptional regulator, ArsR family</fullName>
    </submittedName>
</protein>
<dbReference type="SMART" id="SM00418">
    <property type="entry name" value="HTH_ARSR"/>
    <property type="match status" value="1"/>
</dbReference>
<gene>
    <name evidence="5" type="ORF">ADIMK_3235</name>
</gene>
<name>A0A081FW58_9GAMM</name>
<dbReference type="Pfam" id="PF01022">
    <property type="entry name" value="HTH_5"/>
    <property type="match status" value="1"/>
</dbReference>
<proteinExistence type="predicted"/>
<reference evidence="5 6" key="1">
    <citation type="submission" date="2014-04" db="EMBL/GenBank/DDBJ databases">
        <title>Marinobacterium kochiensis sp. nov., isolated from sediment sample collected from Kochi backwaters in Kerala, India.</title>
        <authorList>
            <person name="Singh A."/>
            <person name="Pinnaka A.K."/>
        </authorList>
    </citation>
    <scope>NUCLEOTIDE SEQUENCE [LARGE SCALE GENOMIC DNA]</scope>
    <source>
        <strain evidence="5 6">AK27</strain>
    </source>
</reference>
<dbReference type="GO" id="GO:0003677">
    <property type="term" value="F:DNA binding"/>
    <property type="evidence" value="ECO:0007669"/>
    <property type="project" value="UniProtKB-KW"/>
</dbReference>
<dbReference type="Gene3D" id="1.10.10.10">
    <property type="entry name" value="Winged helix-like DNA-binding domain superfamily/Winged helix DNA-binding domain"/>
    <property type="match status" value="1"/>
</dbReference>
<evidence type="ECO:0000313" key="5">
    <source>
        <dbReference type="EMBL" id="KEA62763.1"/>
    </source>
</evidence>
<evidence type="ECO:0000256" key="1">
    <source>
        <dbReference type="ARBA" id="ARBA00023015"/>
    </source>
</evidence>
<dbReference type="SUPFAM" id="SSF46785">
    <property type="entry name" value="Winged helix' DNA-binding domain"/>
    <property type="match status" value="1"/>
</dbReference>
<dbReference type="EMBL" id="JMQN01000047">
    <property type="protein sequence ID" value="KEA62763.1"/>
    <property type="molecule type" value="Genomic_DNA"/>
</dbReference>
<evidence type="ECO:0000313" key="6">
    <source>
        <dbReference type="Proteomes" id="UP000028252"/>
    </source>
</evidence>
<keyword evidence="3" id="KW-0804">Transcription</keyword>
<evidence type="ECO:0000259" key="4">
    <source>
        <dbReference type="PROSITE" id="PS50987"/>
    </source>
</evidence>
<dbReference type="PRINTS" id="PR00778">
    <property type="entry name" value="HTHARSR"/>
</dbReference>
<dbReference type="STRING" id="1232683.ADIMK_3235"/>
<dbReference type="PROSITE" id="PS50987">
    <property type="entry name" value="HTH_ARSR_2"/>
    <property type="match status" value="1"/>
</dbReference>